<evidence type="ECO:0000313" key="15">
    <source>
        <dbReference type="Proteomes" id="UP001174909"/>
    </source>
</evidence>
<dbReference type="GO" id="GO:0005829">
    <property type="term" value="C:cytosol"/>
    <property type="evidence" value="ECO:0007669"/>
    <property type="project" value="TreeGrafter"/>
</dbReference>
<keyword evidence="6" id="KW-0963">Cytoplasm</keyword>
<dbReference type="FunFam" id="3.30.540.10:FF:000002">
    <property type="entry name" value="Fructose-1,6-bisphosphatase class 1"/>
    <property type="match status" value="1"/>
</dbReference>
<dbReference type="GO" id="GO:0006094">
    <property type="term" value="P:gluconeogenesis"/>
    <property type="evidence" value="ECO:0007669"/>
    <property type="project" value="TreeGrafter"/>
</dbReference>
<dbReference type="Proteomes" id="UP001174909">
    <property type="component" value="Unassembled WGS sequence"/>
</dbReference>
<comment type="cofactor">
    <cofactor evidence="2">
        <name>Mg(2+)</name>
        <dbReference type="ChEBI" id="CHEBI:18420"/>
    </cofactor>
</comment>
<keyword evidence="10 11" id="KW-0119">Carbohydrate metabolism</keyword>
<dbReference type="Gene3D" id="3.40.190.80">
    <property type="match status" value="1"/>
</dbReference>
<evidence type="ECO:0000256" key="7">
    <source>
        <dbReference type="ARBA" id="ARBA00022723"/>
    </source>
</evidence>
<accession>A0AA35W3U8</accession>
<comment type="similarity">
    <text evidence="4 11">Belongs to the FBPase class 1 family.</text>
</comment>
<keyword evidence="8 11" id="KW-0378">Hydrolase</keyword>
<evidence type="ECO:0000256" key="9">
    <source>
        <dbReference type="ARBA" id="ARBA00022842"/>
    </source>
</evidence>
<evidence type="ECO:0000256" key="4">
    <source>
        <dbReference type="ARBA" id="ARBA00010941"/>
    </source>
</evidence>
<feature type="domain" description="Fructose-1-6-bisphosphatase class I N-terminal" evidence="12">
    <location>
        <begin position="19"/>
        <end position="191"/>
    </location>
</feature>
<dbReference type="PROSITE" id="PS00124">
    <property type="entry name" value="FBPASE"/>
    <property type="match status" value="1"/>
</dbReference>
<organism evidence="14 15">
    <name type="scientific">Geodia barretti</name>
    <name type="common">Barrett's horny sponge</name>
    <dbReference type="NCBI Taxonomy" id="519541"/>
    <lineage>
        <taxon>Eukaryota</taxon>
        <taxon>Metazoa</taxon>
        <taxon>Porifera</taxon>
        <taxon>Demospongiae</taxon>
        <taxon>Heteroscleromorpha</taxon>
        <taxon>Tetractinellida</taxon>
        <taxon>Astrophorina</taxon>
        <taxon>Geodiidae</taxon>
        <taxon>Geodia</taxon>
    </lineage>
</organism>
<evidence type="ECO:0000259" key="12">
    <source>
        <dbReference type="Pfam" id="PF00316"/>
    </source>
</evidence>
<evidence type="ECO:0000256" key="6">
    <source>
        <dbReference type="ARBA" id="ARBA00022490"/>
    </source>
</evidence>
<dbReference type="AlphaFoldDB" id="A0AA35W3U8"/>
<protein>
    <recommendedName>
        <fullName evidence="5">fructose-bisphosphatase</fullName>
        <ecNumber evidence="5">3.1.3.11</ecNumber>
    </recommendedName>
</protein>
<dbReference type="Pfam" id="PF18913">
    <property type="entry name" value="FBPase_C"/>
    <property type="match status" value="1"/>
</dbReference>
<evidence type="ECO:0000256" key="2">
    <source>
        <dbReference type="ARBA" id="ARBA00001946"/>
    </source>
</evidence>
<evidence type="ECO:0000259" key="13">
    <source>
        <dbReference type="Pfam" id="PF18913"/>
    </source>
</evidence>
<dbReference type="GO" id="GO:0042132">
    <property type="term" value="F:fructose 1,6-bisphosphate 1-phosphatase activity"/>
    <property type="evidence" value="ECO:0007669"/>
    <property type="project" value="UniProtKB-EC"/>
</dbReference>
<comment type="caution">
    <text evidence="14">The sequence shown here is derived from an EMBL/GenBank/DDBJ whole genome shotgun (WGS) entry which is preliminary data.</text>
</comment>
<gene>
    <name evidence="14" type="ORF">GBAR_LOCUS1895</name>
</gene>
<evidence type="ECO:0000256" key="5">
    <source>
        <dbReference type="ARBA" id="ARBA00013093"/>
    </source>
</evidence>
<dbReference type="InterPro" id="IPR044015">
    <property type="entry name" value="FBPase_C_dom"/>
</dbReference>
<reference evidence="14" key="1">
    <citation type="submission" date="2023-03" db="EMBL/GenBank/DDBJ databases">
        <authorList>
            <person name="Steffen K."/>
            <person name="Cardenas P."/>
        </authorList>
    </citation>
    <scope>NUCLEOTIDE SEQUENCE</scope>
</reference>
<dbReference type="GO" id="GO:0006002">
    <property type="term" value="P:fructose 6-phosphate metabolic process"/>
    <property type="evidence" value="ECO:0007669"/>
    <property type="project" value="TreeGrafter"/>
</dbReference>
<dbReference type="SUPFAM" id="SSF56655">
    <property type="entry name" value="Carbohydrate phosphatase"/>
    <property type="match status" value="1"/>
</dbReference>
<evidence type="ECO:0000256" key="1">
    <source>
        <dbReference type="ARBA" id="ARBA00001273"/>
    </source>
</evidence>
<dbReference type="NCBIfam" id="NF006778">
    <property type="entry name" value="PRK09293.1-1"/>
    <property type="match status" value="1"/>
</dbReference>
<dbReference type="InterPro" id="IPR000146">
    <property type="entry name" value="FBPase_class-1"/>
</dbReference>
<evidence type="ECO:0000313" key="14">
    <source>
        <dbReference type="EMBL" id="CAI7996542.1"/>
    </source>
</evidence>
<dbReference type="CDD" id="cd00354">
    <property type="entry name" value="FBPase"/>
    <property type="match status" value="1"/>
</dbReference>
<dbReference type="GO" id="GO:0005986">
    <property type="term" value="P:sucrose biosynthetic process"/>
    <property type="evidence" value="ECO:0007669"/>
    <property type="project" value="TreeGrafter"/>
</dbReference>
<evidence type="ECO:0000256" key="3">
    <source>
        <dbReference type="ARBA" id="ARBA00005215"/>
    </source>
</evidence>
<feature type="domain" description="Fructose-1-6-bisphosphatase class 1 C-terminal" evidence="13">
    <location>
        <begin position="195"/>
        <end position="322"/>
    </location>
</feature>
<evidence type="ECO:0000256" key="11">
    <source>
        <dbReference type="RuleBase" id="RU000508"/>
    </source>
</evidence>
<keyword evidence="15" id="KW-1185">Reference proteome</keyword>
<evidence type="ECO:0000256" key="10">
    <source>
        <dbReference type="ARBA" id="ARBA00023277"/>
    </source>
</evidence>
<dbReference type="PRINTS" id="PR00115">
    <property type="entry name" value="F16BPHPHTASE"/>
</dbReference>
<comment type="catalytic activity">
    <reaction evidence="1">
        <text>beta-D-fructose 1,6-bisphosphate + H2O = beta-D-fructose 6-phosphate + phosphate</text>
        <dbReference type="Rhea" id="RHEA:11064"/>
        <dbReference type="ChEBI" id="CHEBI:15377"/>
        <dbReference type="ChEBI" id="CHEBI:32966"/>
        <dbReference type="ChEBI" id="CHEBI:43474"/>
        <dbReference type="ChEBI" id="CHEBI:57634"/>
        <dbReference type="EC" id="3.1.3.11"/>
    </reaction>
</comment>
<dbReference type="PIRSF" id="PIRSF000904">
    <property type="entry name" value="FBPtase_SBPase"/>
    <property type="match status" value="1"/>
</dbReference>
<evidence type="ECO:0000256" key="8">
    <source>
        <dbReference type="ARBA" id="ARBA00022801"/>
    </source>
</evidence>
<comment type="pathway">
    <text evidence="3">Carbohydrate biosynthesis; Calvin cycle.</text>
</comment>
<dbReference type="PANTHER" id="PTHR11556">
    <property type="entry name" value="FRUCTOSE-1,6-BISPHOSPHATASE-RELATED"/>
    <property type="match status" value="1"/>
</dbReference>
<proteinExistence type="inferred from homology"/>
<keyword evidence="9" id="KW-0460">Magnesium</keyword>
<dbReference type="EC" id="3.1.3.11" evidence="5"/>
<dbReference type="InterPro" id="IPR028343">
    <property type="entry name" value="FBPtase"/>
</dbReference>
<dbReference type="InterPro" id="IPR033391">
    <property type="entry name" value="FBPase_N"/>
</dbReference>
<dbReference type="GO" id="GO:0030388">
    <property type="term" value="P:fructose 1,6-bisphosphate metabolic process"/>
    <property type="evidence" value="ECO:0007669"/>
    <property type="project" value="TreeGrafter"/>
</dbReference>
<dbReference type="Gene3D" id="3.30.540.10">
    <property type="entry name" value="Fructose-1,6-Bisphosphatase, subunit A, domain 1"/>
    <property type="match status" value="1"/>
</dbReference>
<dbReference type="HAMAP" id="MF_01855">
    <property type="entry name" value="FBPase_class1"/>
    <property type="match status" value="1"/>
</dbReference>
<dbReference type="GO" id="GO:0006000">
    <property type="term" value="P:fructose metabolic process"/>
    <property type="evidence" value="ECO:0007669"/>
    <property type="project" value="TreeGrafter"/>
</dbReference>
<dbReference type="GO" id="GO:0046872">
    <property type="term" value="F:metal ion binding"/>
    <property type="evidence" value="ECO:0007669"/>
    <property type="project" value="UniProtKB-KW"/>
</dbReference>
<sequence length="337" mass="36026">MNRKGMTLSQHLTESRLCGDGDMAGLLTTLASAAKRISREVNRAGLVDILGFTGEHNVQGEAVCKLDVLAHDMMIDALRPSGHVCALASEEAEHPLFLAPHEPRGPYVVLFDPLDGSSNIDAGITIGTIFSIYRAQSADATLSDLLQSGSRQVAAGYALYGSSTLFVYTAGAGVHSYTLDAGVGEFRLTHENLRMPERGTIYSANEANYPRWCAGVQRYIDALKDPDGPCTYSARYVGSLVADFHRTLLYGGLFLYPADPRDAPNGKLRLLYEAAPLARIAEAAGGRASTGSEDVLSLQPTALHQRVPLFIGSAEDVSAVEASIRQCAEPEPVATGR</sequence>
<dbReference type="PANTHER" id="PTHR11556:SF35">
    <property type="entry name" value="SEDOHEPTULOSE-1,7-BISPHOSPHATASE, CHLOROPLASTIC"/>
    <property type="match status" value="1"/>
</dbReference>
<name>A0AA35W3U8_GEOBA</name>
<keyword evidence="7" id="KW-0479">Metal-binding</keyword>
<dbReference type="EMBL" id="CASHTH010000270">
    <property type="protein sequence ID" value="CAI7996542.1"/>
    <property type="molecule type" value="Genomic_DNA"/>
</dbReference>
<dbReference type="Pfam" id="PF00316">
    <property type="entry name" value="FBPase"/>
    <property type="match status" value="1"/>
</dbReference>
<dbReference type="InterPro" id="IPR020548">
    <property type="entry name" value="Fructose_bisphosphatase_AS"/>
</dbReference>
<dbReference type="PIRSF" id="PIRSF500210">
    <property type="entry name" value="FBPtase"/>
    <property type="match status" value="1"/>
</dbReference>